<organism evidence="1 2">
    <name type="scientific">Dendryphion nanum</name>
    <dbReference type="NCBI Taxonomy" id="256645"/>
    <lineage>
        <taxon>Eukaryota</taxon>
        <taxon>Fungi</taxon>
        <taxon>Dikarya</taxon>
        <taxon>Ascomycota</taxon>
        <taxon>Pezizomycotina</taxon>
        <taxon>Dothideomycetes</taxon>
        <taxon>Pleosporomycetidae</taxon>
        <taxon>Pleosporales</taxon>
        <taxon>Torulaceae</taxon>
        <taxon>Dendryphion</taxon>
    </lineage>
</organism>
<proteinExistence type="predicted"/>
<gene>
    <name evidence="1" type="ORF">B0J11DRAFT_143606</name>
</gene>
<accession>A0A9P9D6A7</accession>
<keyword evidence="2" id="KW-1185">Reference proteome</keyword>
<dbReference type="Proteomes" id="UP000700596">
    <property type="component" value="Unassembled WGS sequence"/>
</dbReference>
<comment type="caution">
    <text evidence="1">The sequence shown here is derived from an EMBL/GenBank/DDBJ whole genome shotgun (WGS) entry which is preliminary data.</text>
</comment>
<sequence>MTVVTGTILSDIFDDKNPGAADNQSSKFAERLTSEHKRLLIESIAINCRLFPFTANNCSGGRLLVEHNVSQMLIPTYQIEFQISKRYLWNLLSANVVDKRVDNTSEWTIQASGQPHQLFATRHTLTTMALLSTTQLPCNEADILLAIQAINQDQIESEYRAASTFNVPEQHSAADALEFNYDAIASLNQRSLPSKKRR</sequence>
<reference evidence="1" key="1">
    <citation type="journal article" date="2021" name="Nat. Commun.">
        <title>Genetic determinants of endophytism in the Arabidopsis root mycobiome.</title>
        <authorList>
            <person name="Mesny F."/>
            <person name="Miyauchi S."/>
            <person name="Thiergart T."/>
            <person name="Pickel B."/>
            <person name="Atanasova L."/>
            <person name="Karlsson M."/>
            <person name="Huettel B."/>
            <person name="Barry K.W."/>
            <person name="Haridas S."/>
            <person name="Chen C."/>
            <person name="Bauer D."/>
            <person name="Andreopoulos W."/>
            <person name="Pangilinan J."/>
            <person name="LaButti K."/>
            <person name="Riley R."/>
            <person name="Lipzen A."/>
            <person name="Clum A."/>
            <person name="Drula E."/>
            <person name="Henrissat B."/>
            <person name="Kohler A."/>
            <person name="Grigoriev I.V."/>
            <person name="Martin F.M."/>
            <person name="Hacquard S."/>
        </authorList>
    </citation>
    <scope>NUCLEOTIDE SEQUENCE</scope>
    <source>
        <strain evidence="1">MPI-CAGE-CH-0243</strain>
    </source>
</reference>
<evidence type="ECO:0000313" key="2">
    <source>
        <dbReference type="Proteomes" id="UP000700596"/>
    </source>
</evidence>
<name>A0A9P9D6A7_9PLEO</name>
<dbReference type="EMBL" id="JAGMWT010000019">
    <property type="protein sequence ID" value="KAH7113189.1"/>
    <property type="molecule type" value="Genomic_DNA"/>
</dbReference>
<protein>
    <submittedName>
        <fullName evidence="1">Uncharacterized protein</fullName>
    </submittedName>
</protein>
<evidence type="ECO:0000313" key="1">
    <source>
        <dbReference type="EMBL" id="KAH7113189.1"/>
    </source>
</evidence>
<dbReference type="OrthoDB" id="10637383at2759"/>
<dbReference type="AlphaFoldDB" id="A0A9P9D6A7"/>